<evidence type="ECO:0000256" key="16">
    <source>
        <dbReference type="ARBA" id="ARBA00023306"/>
    </source>
</evidence>
<proteinExistence type="inferred from homology"/>
<dbReference type="InterPro" id="IPR036635">
    <property type="entry name" value="MurB_C_sf"/>
</dbReference>
<feature type="active site" evidence="20">
    <location>
        <position position="166"/>
    </location>
</feature>
<reference evidence="22" key="1">
    <citation type="submission" date="2022-06" db="EMBL/GenBank/DDBJ databases">
        <title>Alkalimarinus sp. nov., isolated from gut of a Alitta virens.</title>
        <authorList>
            <person name="Yang A.I."/>
            <person name="Shin N.-R."/>
        </authorList>
    </citation>
    <scope>NUCLEOTIDE SEQUENCE</scope>
    <source>
        <strain evidence="22">A2M4</strain>
    </source>
</reference>
<evidence type="ECO:0000256" key="20">
    <source>
        <dbReference type="HAMAP-Rule" id="MF_00037"/>
    </source>
</evidence>
<comment type="cofactor">
    <cofactor evidence="1 20">
        <name>FAD</name>
        <dbReference type="ChEBI" id="CHEBI:57692"/>
    </cofactor>
</comment>
<gene>
    <name evidence="20 22" type="primary">murB</name>
    <name evidence="22" type="ORF">NKI27_09555</name>
</gene>
<keyword evidence="13 20" id="KW-0133">Cell shape</keyword>
<comment type="catalytic activity">
    <reaction evidence="19 20">
        <text>UDP-N-acetyl-alpha-D-muramate + NADP(+) = UDP-N-acetyl-3-O-(1-carboxyvinyl)-alpha-D-glucosamine + NADPH + H(+)</text>
        <dbReference type="Rhea" id="RHEA:12248"/>
        <dbReference type="ChEBI" id="CHEBI:15378"/>
        <dbReference type="ChEBI" id="CHEBI:57783"/>
        <dbReference type="ChEBI" id="CHEBI:58349"/>
        <dbReference type="ChEBI" id="CHEBI:68483"/>
        <dbReference type="ChEBI" id="CHEBI:70757"/>
        <dbReference type="EC" id="1.3.1.98"/>
    </reaction>
</comment>
<keyword evidence="12 20" id="KW-0521">NADP</keyword>
<sequence length="336" mass="36801">MKYEKNVDLTSLNTLNIQSIAEYFYEVYDVSQLIEALSFARANNLGVQILGGGSNVILPSVVSGVVIRMAIAGRELKPINSSIADFIVGAGEDWHEFVLYTLQQGYPGLENLSLIPGTVGAAPVQNIGAYGVEVKDMLTEVTVIDVESDGLEQYTLQNEQLDFEYRNSLLKKNPGKYVITSATFRLDKHAPLKTTYGDIAERLVDTEISALTVSNAVIAARKSKLPDVLDIPNAGSFFKNPIVSHDKLQQLKIKHPKVISYKVDESSYKLAAGWLIQEAGWKGYRNEKVGVHAKQALVLVNHNHGVSEDILGLAKKISVSVESMFGVALEIEPVVI</sequence>
<evidence type="ECO:0000256" key="11">
    <source>
        <dbReference type="ARBA" id="ARBA00022827"/>
    </source>
</evidence>
<evidence type="ECO:0000256" key="9">
    <source>
        <dbReference type="ARBA" id="ARBA00022618"/>
    </source>
</evidence>
<feature type="active site" evidence="20">
    <location>
        <position position="332"/>
    </location>
</feature>
<dbReference type="NCBIfam" id="NF010478">
    <property type="entry name" value="PRK13903.1"/>
    <property type="match status" value="1"/>
</dbReference>
<dbReference type="EMBL" id="CP100390">
    <property type="protein sequence ID" value="UZE97957.1"/>
    <property type="molecule type" value="Genomic_DNA"/>
</dbReference>
<evidence type="ECO:0000256" key="4">
    <source>
        <dbReference type="ARBA" id="ARBA00004752"/>
    </source>
</evidence>
<evidence type="ECO:0000256" key="12">
    <source>
        <dbReference type="ARBA" id="ARBA00022857"/>
    </source>
</evidence>
<comment type="subcellular location">
    <subcellularLocation>
        <location evidence="3 20">Cytoplasm</location>
    </subcellularLocation>
</comment>
<dbReference type="PANTHER" id="PTHR21071:SF4">
    <property type="entry name" value="UDP-N-ACETYLENOLPYRUVOYLGLUCOSAMINE REDUCTASE"/>
    <property type="match status" value="1"/>
</dbReference>
<evidence type="ECO:0000256" key="1">
    <source>
        <dbReference type="ARBA" id="ARBA00001974"/>
    </source>
</evidence>
<evidence type="ECO:0000256" key="2">
    <source>
        <dbReference type="ARBA" id="ARBA00003921"/>
    </source>
</evidence>
<dbReference type="InterPro" id="IPR016169">
    <property type="entry name" value="FAD-bd_PCMH_sub2"/>
</dbReference>
<dbReference type="PROSITE" id="PS51387">
    <property type="entry name" value="FAD_PCMH"/>
    <property type="match status" value="1"/>
</dbReference>
<dbReference type="InterPro" id="IPR011601">
    <property type="entry name" value="MurB_C"/>
</dbReference>
<keyword evidence="11 20" id="KW-0274">FAD</keyword>
<organism evidence="22 23">
    <name type="scientific">Alkalimarinus alittae</name>
    <dbReference type="NCBI Taxonomy" id="2961619"/>
    <lineage>
        <taxon>Bacteria</taxon>
        <taxon>Pseudomonadati</taxon>
        <taxon>Pseudomonadota</taxon>
        <taxon>Gammaproteobacteria</taxon>
        <taxon>Alteromonadales</taxon>
        <taxon>Alteromonadaceae</taxon>
        <taxon>Alkalimarinus</taxon>
    </lineage>
</organism>
<keyword evidence="17 20" id="KW-0961">Cell wall biogenesis/degradation</keyword>
<comment type="function">
    <text evidence="2 20">Cell wall formation.</text>
</comment>
<dbReference type="InterPro" id="IPR036318">
    <property type="entry name" value="FAD-bd_PCMH-like_sf"/>
</dbReference>
<evidence type="ECO:0000256" key="13">
    <source>
        <dbReference type="ARBA" id="ARBA00022960"/>
    </source>
</evidence>
<evidence type="ECO:0000256" key="10">
    <source>
        <dbReference type="ARBA" id="ARBA00022630"/>
    </source>
</evidence>
<dbReference type="InterPro" id="IPR016166">
    <property type="entry name" value="FAD-bd_PCMH"/>
</dbReference>
<dbReference type="HAMAP" id="MF_00037">
    <property type="entry name" value="MurB"/>
    <property type="match status" value="1"/>
</dbReference>
<evidence type="ECO:0000256" key="5">
    <source>
        <dbReference type="ARBA" id="ARBA00010485"/>
    </source>
</evidence>
<keyword evidence="8 20" id="KW-0963">Cytoplasm</keyword>
<evidence type="ECO:0000256" key="17">
    <source>
        <dbReference type="ARBA" id="ARBA00023316"/>
    </source>
</evidence>
<dbReference type="InterPro" id="IPR003170">
    <property type="entry name" value="MurB"/>
</dbReference>
<keyword evidence="10 20" id="KW-0285">Flavoprotein</keyword>
<dbReference type="SUPFAM" id="SSF56176">
    <property type="entry name" value="FAD-binding/transporter-associated domain-like"/>
    <property type="match status" value="1"/>
</dbReference>
<dbReference type="Proteomes" id="UP001163739">
    <property type="component" value="Chromosome"/>
</dbReference>
<keyword evidence="14 20" id="KW-0573">Peptidoglycan synthesis</keyword>
<name>A0ABY6N7L3_9ALTE</name>
<dbReference type="Pfam" id="PF01565">
    <property type="entry name" value="FAD_binding_4"/>
    <property type="match status" value="1"/>
</dbReference>
<evidence type="ECO:0000256" key="18">
    <source>
        <dbReference type="ARBA" id="ARBA00031026"/>
    </source>
</evidence>
<dbReference type="RefSeq" id="WP_265049430.1">
    <property type="nucleotide sequence ID" value="NZ_CP100390.1"/>
</dbReference>
<dbReference type="EC" id="1.3.1.98" evidence="6 20"/>
<keyword evidence="15 20" id="KW-0560">Oxidoreductase</keyword>
<evidence type="ECO:0000256" key="8">
    <source>
        <dbReference type="ARBA" id="ARBA00022490"/>
    </source>
</evidence>
<keyword evidence="16 20" id="KW-0131">Cell cycle</keyword>
<evidence type="ECO:0000313" key="23">
    <source>
        <dbReference type="Proteomes" id="UP001163739"/>
    </source>
</evidence>
<dbReference type="SUPFAM" id="SSF56194">
    <property type="entry name" value="Uridine diphospho-N-Acetylenolpyruvylglucosamine reductase, MurB, C-terminal domain"/>
    <property type="match status" value="1"/>
</dbReference>
<evidence type="ECO:0000256" key="19">
    <source>
        <dbReference type="ARBA" id="ARBA00048914"/>
    </source>
</evidence>
<dbReference type="GO" id="GO:0008762">
    <property type="term" value="F:UDP-N-acetylmuramate dehydrogenase activity"/>
    <property type="evidence" value="ECO:0007669"/>
    <property type="project" value="UniProtKB-EC"/>
</dbReference>
<evidence type="ECO:0000256" key="7">
    <source>
        <dbReference type="ARBA" id="ARBA00015188"/>
    </source>
</evidence>
<dbReference type="InterPro" id="IPR006094">
    <property type="entry name" value="Oxid_FAD_bind_N"/>
</dbReference>
<dbReference type="NCBIfam" id="NF000755">
    <property type="entry name" value="PRK00046.1"/>
    <property type="match status" value="1"/>
</dbReference>
<feature type="active site" description="Proton donor" evidence="20">
    <location>
        <position position="236"/>
    </location>
</feature>
<comment type="similarity">
    <text evidence="5 20">Belongs to the MurB family.</text>
</comment>
<evidence type="ECO:0000259" key="21">
    <source>
        <dbReference type="PROSITE" id="PS51387"/>
    </source>
</evidence>
<dbReference type="Gene3D" id="3.30.43.10">
    <property type="entry name" value="Uridine Diphospho-n-acetylenolpyruvylglucosamine Reductase, domain 2"/>
    <property type="match status" value="1"/>
</dbReference>
<keyword evidence="9 20" id="KW-0132">Cell division</keyword>
<feature type="domain" description="FAD-binding PCMH-type" evidence="21">
    <location>
        <begin position="16"/>
        <end position="189"/>
    </location>
</feature>
<protein>
    <recommendedName>
        <fullName evidence="7 20">UDP-N-acetylenolpyruvoylglucosamine reductase</fullName>
        <ecNumber evidence="6 20">1.3.1.98</ecNumber>
    </recommendedName>
    <alternativeName>
        <fullName evidence="18 20">UDP-N-acetylmuramate dehydrogenase</fullName>
    </alternativeName>
</protein>
<dbReference type="Pfam" id="PF02873">
    <property type="entry name" value="MurB_C"/>
    <property type="match status" value="1"/>
</dbReference>
<evidence type="ECO:0000313" key="22">
    <source>
        <dbReference type="EMBL" id="UZE97957.1"/>
    </source>
</evidence>
<evidence type="ECO:0000256" key="15">
    <source>
        <dbReference type="ARBA" id="ARBA00023002"/>
    </source>
</evidence>
<comment type="pathway">
    <text evidence="4 20">Cell wall biogenesis; peptidoglycan biosynthesis.</text>
</comment>
<dbReference type="Gene3D" id="3.30.465.10">
    <property type="match status" value="1"/>
</dbReference>
<accession>A0ABY6N7L3</accession>
<keyword evidence="23" id="KW-1185">Reference proteome</keyword>
<dbReference type="Gene3D" id="3.90.78.10">
    <property type="entry name" value="UDP-N-acetylenolpyruvoylglucosamine reductase, C-terminal domain"/>
    <property type="match status" value="1"/>
</dbReference>
<dbReference type="InterPro" id="IPR016167">
    <property type="entry name" value="FAD-bd_PCMH_sub1"/>
</dbReference>
<dbReference type="NCBIfam" id="TIGR00179">
    <property type="entry name" value="murB"/>
    <property type="match status" value="1"/>
</dbReference>
<evidence type="ECO:0000256" key="3">
    <source>
        <dbReference type="ARBA" id="ARBA00004496"/>
    </source>
</evidence>
<evidence type="ECO:0000256" key="14">
    <source>
        <dbReference type="ARBA" id="ARBA00022984"/>
    </source>
</evidence>
<dbReference type="PANTHER" id="PTHR21071">
    <property type="entry name" value="UDP-N-ACETYLENOLPYRUVOYLGLUCOSAMINE REDUCTASE"/>
    <property type="match status" value="1"/>
</dbReference>
<evidence type="ECO:0000256" key="6">
    <source>
        <dbReference type="ARBA" id="ARBA00012518"/>
    </source>
</evidence>